<dbReference type="Proteomes" id="UP000435648">
    <property type="component" value="Chromosome"/>
</dbReference>
<gene>
    <name evidence="3" type="ORF">GH266_04070</name>
</gene>
<dbReference type="OrthoDB" id="7860393at2"/>
<dbReference type="AlphaFoldDB" id="A0A857C4J4"/>
<keyword evidence="2" id="KW-0732">Signal</keyword>
<dbReference type="RefSeq" id="WP_158192761.1">
    <property type="nucleotide sequence ID" value="NZ_CP046908.1"/>
</dbReference>
<sequence length="437" mass="46564">MTSRLALPALAAALLLASLPLAGAQEMGPWYGGFEADLPVGEQSITIELDQLAGGTAGMASVVMFLSEAAPCRTTAMRREFCMDLWARTDQPLISGEVRGVRFTPTTATVAFTIPGDDAVRIAEITAEAGRYRLFMLHPDRGVDMDIAMTRRAHSCQSSMCDEGRLDALRRQPARFSGPLVDPAFLARYPALARAPSGLLPASRQQAAPPPAAPGGSTRWRVESLDDGRSMGELYLGGQSWQLSGGGQVDSAGFGPLTNVAVAPRAALGGGFSLDITFHADGSGERREGILLLGFPRQDGIVEGTLVEDRHVSLVRLRRDDGFDADAGADAEAEGDMPGIGVWGPAYRLRNVPEGRRLSLRDRPSRDGQAVGAMGGDASEILVLGCTPEIDTMTFEKADRAGKRDLLATAWCEVEWSGMRGHVPGTYLDPILEGDRS</sequence>
<feature type="signal peptide" evidence="2">
    <location>
        <begin position="1"/>
        <end position="24"/>
    </location>
</feature>
<feature type="chain" id="PRO_5032987171" description="Invasion protein IalB, involved in pathogenesis" evidence="2">
    <location>
        <begin position="25"/>
        <end position="437"/>
    </location>
</feature>
<name>A0A857C4J4_9HYPH</name>
<accession>A0A857C4J4</accession>
<dbReference type="EMBL" id="CP046908">
    <property type="protein sequence ID" value="QGZ33755.1"/>
    <property type="molecule type" value="Genomic_DNA"/>
</dbReference>
<organism evidence="3 4">
    <name type="scientific">Stappia indica</name>
    <dbReference type="NCBI Taxonomy" id="538381"/>
    <lineage>
        <taxon>Bacteria</taxon>
        <taxon>Pseudomonadati</taxon>
        <taxon>Pseudomonadota</taxon>
        <taxon>Alphaproteobacteria</taxon>
        <taxon>Hyphomicrobiales</taxon>
        <taxon>Stappiaceae</taxon>
        <taxon>Stappia</taxon>
    </lineage>
</organism>
<protein>
    <recommendedName>
        <fullName evidence="5">Invasion protein IalB, involved in pathogenesis</fullName>
    </recommendedName>
</protein>
<dbReference type="KEGG" id="siw:GH266_04070"/>
<evidence type="ECO:0000313" key="4">
    <source>
        <dbReference type="Proteomes" id="UP000435648"/>
    </source>
</evidence>
<reference evidence="3 4" key="1">
    <citation type="submission" date="2019-12" db="EMBL/GenBank/DDBJ databases">
        <title>The genome of Stappia indica PHM037.</title>
        <authorList>
            <person name="Kacar D."/>
            <person name="Galan B."/>
            <person name="Canedo L."/>
            <person name="Rodriguez P."/>
            <person name="de la Calle F."/>
            <person name="Garcia J.L."/>
        </authorList>
    </citation>
    <scope>NUCLEOTIDE SEQUENCE [LARGE SCALE GENOMIC DNA]</scope>
    <source>
        <strain evidence="3 4">PHM037</strain>
    </source>
</reference>
<evidence type="ECO:0000256" key="2">
    <source>
        <dbReference type="SAM" id="SignalP"/>
    </source>
</evidence>
<evidence type="ECO:0000313" key="3">
    <source>
        <dbReference type="EMBL" id="QGZ33755.1"/>
    </source>
</evidence>
<evidence type="ECO:0000256" key="1">
    <source>
        <dbReference type="SAM" id="MobiDB-lite"/>
    </source>
</evidence>
<proteinExistence type="predicted"/>
<evidence type="ECO:0008006" key="5">
    <source>
        <dbReference type="Google" id="ProtNLM"/>
    </source>
</evidence>
<feature type="region of interest" description="Disordered" evidence="1">
    <location>
        <begin position="200"/>
        <end position="219"/>
    </location>
</feature>